<evidence type="ECO:0000256" key="5">
    <source>
        <dbReference type="ARBA" id="ARBA00023004"/>
    </source>
</evidence>
<feature type="domain" description="Pyruvate flavodoxin/ferredoxin oxidoreductase pyrimidine binding" evidence="8">
    <location>
        <begin position="16"/>
        <end position="236"/>
    </location>
</feature>
<dbReference type="PANTHER" id="PTHR32154:SF0">
    <property type="entry name" value="PYRUVATE-FLAVODOXIN OXIDOREDUCTASE-RELATED"/>
    <property type="match status" value="1"/>
</dbReference>
<evidence type="ECO:0000256" key="3">
    <source>
        <dbReference type="ARBA" id="ARBA00022982"/>
    </source>
</evidence>
<feature type="non-terminal residue" evidence="11">
    <location>
        <position position="600"/>
    </location>
</feature>
<dbReference type="AlphaFoldDB" id="A0A1G2LTN0"/>
<name>A0A1G2LTN0_9BACT</name>
<protein>
    <recommendedName>
        <fullName evidence="13">Pyruvate ferredoxin oxidoreductase</fullName>
    </recommendedName>
</protein>
<keyword evidence="4" id="KW-0560">Oxidoreductase</keyword>
<dbReference type="Pfam" id="PF17147">
    <property type="entry name" value="PFOR_II"/>
    <property type="match status" value="1"/>
</dbReference>
<keyword evidence="6" id="KW-0411">Iron-sulfur</keyword>
<feature type="region of interest" description="Disordered" evidence="7">
    <location>
        <begin position="378"/>
        <end position="405"/>
    </location>
</feature>
<dbReference type="EMBL" id="MHRA01000031">
    <property type="protein sequence ID" value="OHA15008.1"/>
    <property type="molecule type" value="Genomic_DNA"/>
</dbReference>
<dbReference type="GO" id="GO:0030976">
    <property type="term" value="F:thiamine pyrophosphate binding"/>
    <property type="evidence" value="ECO:0007669"/>
    <property type="project" value="InterPro"/>
</dbReference>
<feature type="domain" description="Thiamine pyrophosphate enzyme TPP-binding" evidence="9">
    <location>
        <begin position="461"/>
        <end position="596"/>
    </location>
</feature>
<evidence type="ECO:0000259" key="9">
    <source>
        <dbReference type="Pfam" id="PF02775"/>
    </source>
</evidence>
<dbReference type="Pfam" id="PF02775">
    <property type="entry name" value="TPP_enzyme_C"/>
    <property type="match status" value="1"/>
</dbReference>
<dbReference type="Gene3D" id="3.40.50.920">
    <property type="match status" value="1"/>
</dbReference>
<dbReference type="SUPFAM" id="SSF52518">
    <property type="entry name" value="Thiamin diphosphate-binding fold (THDP-binding)"/>
    <property type="match status" value="2"/>
</dbReference>
<gene>
    <name evidence="11" type="ORF">A3A10_00970</name>
</gene>
<comment type="caution">
    <text evidence="11">The sequence shown here is derived from an EMBL/GenBank/DDBJ whole genome shotgun (WGS) entry which is preliminary data.</text>
</comment>
<keyword evidence="1" id="KW-0813">Transport</keyword>
<evidence type="ECO:0000256" key="7">
    <source>
        <dbReference type="SAM" id="MobiDB-lite"/>
    </source>
</evidence>
<evidence type="ECO:0000256" key="4">
    <source>
        <dbReference type="ARBA" id="ARBA00023002"/>
    </source>
</evidence>
<evidence type="ECO:0000313" key="12">
    <source>
        <dbReference type="Proteomes" id="UP000178116"/>
    </source>
</evidence>
<feature type="domain" description="Pyruvate:ferredoxin oxidoreductase core" evidence="10">
    <location>
        <begin position="260"/>
        <end position="354"/>
    </location>
</feature>
<keyword evidence="5" id="KW-0408">Iron</keyword>
<dbReference type="InterPro" id="IPR050722">
    <property type="entry name" value="Pyruvate:ferred/Flavod_OxRd"/>
</dbReference>
<evidence type="ECO:0008006" key="13">
    <source>
        <dbReference type="Google" id="ProtNLM"/>
    </source>
</evidence>
<dbReference type="InterPro" id="IPR002880">
    <property type="entry name" value="Pyrv_Fd/Flavodoxin_OxRdtase_N"/>
</dbReference>
<evidence type="ECO:0000259" key="10">
    <source>
        <dbReference type="Pfam" id="PF17147"/>
    </source>
</evidence>
<dbReference type="PANTHER" id="PTHR32154">
    <property type="entry name" value="PYRUVATE-FLAVODOXIN OXIDOREDUCTASE-RELATED"/>
    <property type="match status" value="1"/>
</dbReference>
<evidence type="ECO:0000256" key="1">
    <source>
        <dbReference type="ARBA" id="ARBA00022448"/>
    </source>
</evidence>
<proteinExistence type="predicted"/>
<sequence length="600" mass="65871">MNILKGLTGNEAAAQAARLAKPEVITAYPITPQTSLIEALAKMAAKGTLKDCGYVLAGSEFDAMAMLIGASQAGARCFTATSSQGLLFMDEALHWASGARLPIVLVNVNRSLGSPWCIHSDQTDSLSRRDSGWIQLYCKDNQACFDLTLMAFKMAENSYLPAMVNIDGFILSHNKKPVILPDQDVVDDFLPKIKYVHALDCKDPRSYGASGSAQYYNSLKREMAKSLRISEEYIRNAFEEFREKFGREYDFVEKYRMEDAEIAIVSTGSITTTLEDSVDDLRERGIKAGLVRICVFRPFPVVQLNQALRNIKKAVVFDANTREILLNELKASIYPKEIVLYGYTVAVGGVQATSEILAEKIREAYYLSSPRYDYSIWVPEEKDPEEKDKDTPDTEESKKEENQCGSAKLMRSGHRACGGCTATVVMRHMLDVFGEDTQIAMPACCGSIIAGPNPYTPFKVPLVHVPFAGGVSAACGIKHAARQSGKKVYAVAFGGDGGIYDIGFANLSSAAERGENIIVVVYNNGAYMNTGGQRSSATPYGAVTETTPWPNFKSQKKKDIVKIMAAHSGVVYAATCSVHNLEDFKMKLQKCKDHEGRGLR</sequence>
<dbReference type="FunFam" id="3.40.50.970:FF:000012">
    <property type="entry name" value="Pyruvate:ferredoxin (Flavodoxin) oxidoreductase"/>
    <property type="match status" value="1"/>
</dbReference>
<dbReference type="GO" id="GO:0051539">
    <property type="term" value="F:4 iron, 4 sulfur cluster binding"/>
    <property type="evidence" value="ECO:0007669"/>
    <property type="project" value="UniProtKB-KW"/>
</dbReference>
<dbReference type="InterPro" id="IPR009014">
    <property type="entry name" value="Transketo_C/PFOR_II"/>
</dbReference>
<dbReference type="InterPro" id="IPR033412">
    <property type="entry name" value="PFOR_II"/>
</dbReference>
<feature type="compositionally biased region" description="Basic and acidic residues" evidence="7">
    <location>
        <begin position="379"/>
        <end position="402"/>
    </location>
</feature>
<accession>A0A1G2LTN0</accession>
<dbReference type="Proteomes" id="UP000178116">
    <property type="component" value="Unassembled WGS sequence"/>
</dbReference>
<reference evidence="11 12" key="1">
    <citation type="journal article" date="2016" name="Nat. Commun.">
        <title>Thousands of microbial genomes shed light on interconnected biogeochemical processes in an aquifer system.</title>
        <authorList>
            <person name="Anantharaman K."/>
            <person name="Brown C.T."/>
            <person name="Hug L.A."/>
            <person name="Sharon I."/>
            <person name="Castelle C.J."/>
            <person name="Probst A.J."/>
            <person name="Thomas B.C."/>
            <person name="Singh A."/>
            <person name="Wilkins M.J."/>
            <person name="Karaoz U."/>
            <person name="Brodie E.L."/>
            <person name="Williams K.H."/>
            <person name="Hubbard S.S."/>
            <person name="Banfield J.F."/>
        </authorList>
    </citation>
    <scope>NUCLEOTIDE SEQUENCE [LARGE SCALE GENOMIC DNA]</scope>
</reference>
<evidence type="ECO:0000256" key="2">
    <source>
        <dbReference type="ARBA" id="ARBA00022485"/>
    </source>
</evidence>
<dbReference type="SUPFAM" id="SSF52922">
    <property type="entry name" value="TK C-terminal domain-like"/>
    <property type="match status" value="1"/>
</dbReference>
<keyword evidence="2" id="KW-0479">Metal-binding</keyword>
<dbReference type="InterPro" id="IPR029061">
    <property type="entry name" value="THDP-binding"/>
</dbReference>
<evidence type="ECO:0000259" key="8">
    <source>
        <dbReference type="Pfam" id="PF01855"/>
    </source>
</evidence>
<keyword evidence="3" id="KW-0249">Electron transport</keyword>
<dbReference type="InterPro" id="IPR011766">
    <property type="entry name" value="TPP_enzyme_TPP-bd"/>
</dbReference>
<dbReference type="CDD" id="cd07034">
    <property type="entry name" value="TPP_PYR_PFOR_IOR-alpha_like"/>
    <property type="match status" value="1"/>
</dbReference>
<dbReference type="Gene3D" id="3.40.50.970">
    <property type="match status" value="3"/>
</dbReference>
<organism evidence="11 12">
    <name type="scientific">Candidatus Tagabacteria bacterium RIFCSPLOWO2_01_FULL_42_9</name>
    <dbReference type="NCBI Taxonomy" id="1802296"/>
    <lineage>
        <taxon>Bacteria</taxon>
        <taxon>Candidatus Tagaibacteriota</taxon>
    </lineage>
</organism>
<keyword evidence="2" id="KW-0004">4Fe-4S</keyword>
<dbReference type="GO" id="GO:0006979">
    <property type="term" value="P:response to oxidative stress"/>
    <property type="evidence" value="ECO:0007669"/>
    <property type="project" value="TreeGrafter"/>
</dbReference>
<evidence type="ECO:0000256" key="6">
    <source>
        <dbReference type="ARBA" id="ARBA00023014"/>
    </source>
</evidence>
<dbReference type="Pfam" id="PF01855">
    <property type="entry name" value="POR_N"/>
    <property type="match status" value="1"/>
</dbReference>
<dbReference type="GO" id="GO:0016491">
    <property type="term" value="F:oxidoreductase activity"/>
    <property type="evidence" value="ECO:0007669"/>
    <property type="project" value="UniProtKB-KW"/>
</dbReference>
<evidence type="ECO:0000313" key="11">
    <source>
        <dbReference type="EMBL" id="OHA15008.1"/>
    </source>
</evidence>